<dbReference type="Pfam" id="PF03358">
    <property type="entry name" value="FMN_red"/>
    <property type="match status" value="1"/>
</dbReference>
<comment type="caution">
    <text evidence="4">The sequence shown here is derived from an EMBL/GenBank/DDBJ whole genome shotgun (WGS) entry which is preliminary data.</text>
</comment>
<dbReference type="SUPFAM" id="SSF52218">
    <property type="entry name" value="Flavoproteins"/>
    <property type="match status" value="1"/>
</dbReference>
<dbReference type="InterPro" id="IPR050712">
    <property type="entry name" value="NAD(P)H-dep_reductase"/>
</dbReference>
<keyword evidence="2" id="KW-0285">Flavoprotein</keyword>
<organism evidence="4 5">
    <name type="scientific">Cellvibrio zantedeschiae</name>
    <dbReference type="NCBI Taxonomy" id="1237077"/>
    <lineage>
        <taxon>Bacteria</taxon>
        <taxon>Pseudomonadati</taxon>
        <taxon>Pseudomonadota</taxon>
        <taxon>Gammaproteobacteria</taxon>
        <taxon>Cellvibrionales</taxon>
        <taxon>Cellvibrionaceae</taxon>
        <taxon>Cellvibrio</taxon>
    </lineage>
</organism>
<keyword evidence="2" id="KW-0288">FMN</keyword>
<feature type="domain" description="NADPH-dependent FMN reductase-like" evidence="3">
    <location>
        <begin position="5"/>
        <end position="142"/>
    </location>
</feature>
<evidence type="ECO:0000313" key="5">
    <source>
        <dbReference type="Proteomes" id="UP000619761"/>
    </source>
</evidence>
<keyword evidence="5" id="KW-1185">Reference proteome</keyword>
<name>A0ABQ3B8V8_9GAMM</name>
<accession>A0ABQ3B8V8</accession>
<dbReference type="EMBL" id="BMYZ01000003">
    <property type="protein sequence ID" value="GGY84554.1"/>
    <property type="molecule type" value="Genomic_DNA"/>
</dbReference>
<sequence>MNNFMNFLAISGSLRKTSYNTAALNALKRLAPENIEIIIFGLLDEIPLFNPDRELEIIPAVVELRKLLSTADGLIIASPEYAHGISGVLKNALDWLVSGPEFVNKPIMLINTSPRAYIAMDALREVVTTMSGIIIESACVSVPLLGSNMNCNEIIAHHEMADLLRCGLHEFTKEINSAQGD</sequence>
<protein>
    <submittedName>
        <fullName evidence="4">NAD(P)H dehydrogenase (Quinone)</fullName>
    </submittedName>
</protein>
<evidence type="ECO:0000256" key="1">
    <source>
        <dbReference type="ARBA" id="ARBA00001917"/>
    </source>
</evidence>
<evidence type="ECO:0000313" key="4">
    <source>
        <dbReference type="EMBL" id="GGY84554.1"/>
    </source>
</evidence>
<evidence type="ECO:0000259" key="3">
    <source>
        <dbReference type="Pfam" id="PF03358"/>
    </source>
</evidence>
<gene>
    <name evidence="4" type="primary">yieF</name>
    <name evidence="4" type="ORF">GCM10011613_31880</name>
</gene>
<dbReference type="InterPro" id="IPR005025">
    <property type="entry name" value="FMN_Rdtase-like_dom"/>
</dbReference>
<dbReference type="Gene3D" id="3.40.50.360">
    <property type="match status" value="1"/>
</dbReference>
<comment type="cofactor">
    <cofactor evidence="1">
        <name>FMN</name>
        <dbReference type="ChEBI" id="CHEBI:58210"/>
    </cofactor>
</comment>
<dbReference type="PANTHER" id="PTHR30543:SF21">
    <property type="entry name" value="NAD(P)H-DEPENDENT FMN REDUCTASE LOT6"/>
    <property type="match status" value="1"/>
</dbReference>
<proteinExistence type="predicted"/>
<dbReference type="PANTHER" id="PTHR30543">
    <property type="entry name" value="CHROMATE REDUCTASE"/>
    <property type="match status" value="1"/>
</dbReference>
<evidence type="ECO:0000256" key="2">
    <source>
        <dbReference type="ARBA" id="ARBA00022643"/>
    </source>
</evidence>
<dbReference type="Proteomes" id="UP000619761">
    <property type="component" value="Unassembled WGS sequence"/>
</dbReference>
<dbReference type="InterPro" id="IPR029039">
    <property type="entry name" value="Flavoprotein-like_sf"/>
</dbReference>
<reference evidence="5" key="1">
    <citation type="journal article" date="2019" name="Int. J. Syst. Evol. Microbiol.">
        <title>The Global Catalogue of Microorganisms (GCM) 10K type strain sequencing project: providing services to taxonomists for standard genome sequencing and annotation.</title>
        <authorList>
            <consortium name="The Broad Institute Genomics Platform"/>
            <consortium name="The Broad Institute Genome Sequencing Center for Infectious Disease"/>
            <person name="Wu L."/>
            <person name="Ma J."/>
        </authorList>
    </citation>
    <scope>NUCLEOTIDE SEQUENCE [LARGE SCALE GENOMIC DNA]</scope>
    <source>
        <strain evidence="5">KCTC 32239</strain>
    </source>
</reference>